<evidence type="ECO:0008006" key="3">
    <source>
        <dbReference type="Google" id="ProtNLM"/>
    </source>
</evidence>
<gene>
    <name evidence="1" type="ORF">R1flu_013481</name>
</gene>
<evidence type="ECO:0000313" key="1">
    <source>
        <dbReference type="EMBL" id="KAL2628795.1"/>
    </source>
</evidence>
<dbReference type="EMBL" id="JBHFFA010000004">
    <property type="protein sequence ID" value="KAL2628795.1"/>
    <property type="molecule type" value="Genomic_DNA"/>
</dbReference>
<accession>A0ABD1YE43</accession>
<protein>
    <recommendedName>
        <fullName evidence="3">Reverse transcriptase Ty1/copia-type domain-containing protein</fullName>
    </recommendedName>
</protein>
<dbReference type="AlphaFoldDB" id="A0ABD1YE43"/>
<evidence type="ECO:0000313" key="2">
    <source>
        <dbReference type="Proteomes" id="UP001605036"/>
    </source>
</evidence>
<sequence length="102" mass="11277">MKDLDLAKSILGIEIHRDVKGGKLWLTQGKYARKVLERFNKLDAKLVGIPLANHFKHQISTAFCPLDAAEKGLMSKVPYESAVGNLTYVMVCTMPDIAYALG</sequence>
<dbReference type="Proteomes" id="UP001605036">
    <property type="component" value="Unassembled WGS sequence"/>
</dbReference>
<organism evidence="1 2">
    <name type="scientific">Riccia fluitans</name>
    <dbReference type="NCBI Taxonomy" id="41844"/>
    <lineage>
        <taxon>Eukaryota</taxon>
        <taxon>Viridiplantae</taxon>
        <taxon>Streptophyta</taxon>
        <taxon>Embryophyta</taxon>
        <taxon>Marchantiophyta</taxon>
        <taxon>Marchantiopsida</taxon>
        <taxon>Marchantiidae</taxon>
        <taxon>Marchantiales</taxon>
        <taxon>Ricciaceae</taxon>
        <taxon>Riccia</taxon>
    </lineage>
</organism>
<keyword evidence="2" id="KW-1185">Reference proteome</keyword>
<proteinExistence type="predicted"/>
<reference evidence="1 2" key="1">
    <citation type="submission" date="2024-09" db="EMBL/GenBank/DDBJ databases">
        <title>Chromosome-scale assembly of Riccia fluitans.</title>
        <authorList>
            <person name="Paukszto L."/>
            <person name="Sawicki J."/>
            <person name="Karawczyk K."/>
            <person name="Piernik-Szablinska J."/>
            <person name="Szczecinska M."/>
            <person name="Mazdziarz M."/>
        </authorList>
    </citation>
    <scope>NUCLEOTIDE SEQUENCE [LARGE SCALE GENOMIC DNA]</scope>
    <source>
        <strain evidence="1">Rf_01</strain>
        <tissue evidence="1">Aerial parts of the thallus</tissue>
    </source>
</reference>
<name>A0ABD1YE43_9MARC</name>
<comment type="caution">
    <text evidence="1">The sequence shown here is derived from an EMBL/GenBank/DDBJ whole genome shotgun (WGS) entry which is preliminary data.</text>
</comment>